<dbReference type="EMBL" id="JACXAD010000010">
    <property type="protein sequence ID" value="MBD2768370.1"/>
    <property type="molecule type" value="Genomic_DNA"/>
</dbReference>
<reference evidence="1" key="1">
    <citation type="submission" date="2020-09" db="EMBL/GenBank/DDBJ databases">
        <authorList>
            <person name="Kim M.K."/>
        </authorList>
    </citation>
    <scope>NUCLEOTIDE SEQUENCE</scope>
    <source>
        <strain evidence="1">BT664</strain>
    </source>
</reference>
<evidence type="ECO:0000313" key="1">
    <source>
        <dbReference type="EMBL" id="MBD2768370.1"/>
    </source>
</evidence>
<dbReference type="InterPro" id="IPR019587">
    <property type="entry name" value="Polyketide_cyclase/dehydratase"/>
</dbReference>
<dbReference type="AlphaFoldDB" id="A0A927GJF9"/>
<dbReference type="SUPFAM" id="SSF55961">
    <property type="entry name" value="Bet v1-like"/>
    <property type="match status" value="1"/>
</dbReference>
<sequence length="139" mass="15923">MWTKSHSIVTKDVTKEQMWALFADVNNWHTWDKGIEFAKLEGRFDSGNRITLRPNGGPTLKVDLIELIENKRFLVLTHFPFAKMYVEHRFEEVLEGLKITNSVSVKGLLGFIWVKLVAAKIAEALPQDTEQQIKGASRL</sequence>
<comment type="caution">
    <text evidence="1">The sequence shown here is derived from an EMBL/GenBank/DDBJ whole genome shotgun (WGS) entry which is preliminary data.</text>
</comment>
<protein>
    <submittedName>
        <fullName evidence="1">SRPBCC family protein</fullName>
    </submittedName>
</protein>
<gene>
    <name evidence="1" type="ORF">IC235_10740</name>
</gene>
<name>A0A927GJF9_9BACT</name>
<dbReference type="Pfam" id="PF10604">
    <property type="entry name" value="Polyketide_cyc2"/>
    <property type="match status" value="1"/>
</dbReference>
<dbReference type="InterPro" id="IPR023393">
    <property type="entry name" value="START-like_dom_sf"/>
</dbReference>
<accession>A0A927GJF9</accession>
<dbReference type="RefSeq" id="WP_191005181.1">
    <property type="nucleotide sequence ID" value="NZ_JACXAD010000010.1"/>
</dbReference>
<organism evidence="1 2">
    <name type="scientific">Hymenobacter montanus</name>
    <dbReference type="NCBI Taxonomy" id="2771359"/>
    <lineage>
        <taxon>Bacteria</taxon>
        <taxon>Pseudomonadati</taxon>
        <taxon>Bacteroidota</taxon>
        <taxon>Cytophagia</taxon>
        <taxon>Cytophagales</taxon>
        <taxon>Hymenobacteraceae</taxon>
        <taxon>Hymenobacter</taxon>
    </lineage>
</organism>
<proteinExistence type="predicted"/>
<keyword evidence="2" id="KW-1185">Reference proteome</keyword>
<evidence type="ECO:0000313" key="2">
    <source>
        <dbReference type="Proteomes" id="UP000612233"/>
    </source>
</evidence>
<dbReference type="Proteomes" id="UP000612233">
    <property type="component" value="Unassembled WGS sequence"/>
</dbReference>
<dbReference type="Gene3D" id="3.30.530.20">
    <property type="match status" value="1"/>
</dbReference>